<organism evidence="2 3">
    <name type="scientific">Halobaculum halobium</name>
    <dbReference type="NCBI Taxonomy" id="3032281"/>
    <lineage>
        <taxon>Archaea</taxon>
        <taxon>Methanobacteriati</taxon>
        <taxon>Methanobacteriota</taxon>
        <taxon>Stenosarchaea group</taxon>
        <taxon>Halobacteria</taxon>
        <taxon>Halobacteriales</taxon>
        <taxon>Haloferacaceae</taxon>
        <taxon>Halobaculum</taxon>
    </lineage>
</organism>
<dbReference type="SFLD" id="SFLDG01129">
    <property type="entry name" value="C1.5:_HAD__Beta-PGM__Phosphata"/>
    <property type="match status" value="1"/>
</dbReference>
<comment type="similarity">
    <text evidence="1">Belongs to the HAD-like hydrolase superfamily.</text>
</comment>
<dbReference type="GO" id="GO:0016787">
    <property type="term" value="F:hydrolase activity"/>
    <property type="evidence" value="ECO:0007669"/>
    <property type="project" value="UniProtKB-KW"/>
</dbReference>
<dbReference type="RefSeq" id="WP_284061564.1">
    <property type="nucleotide sequence ID" value="NZ_CP126158.1"/>
</dbReference>
<dbReference type="InterPro" id="IPR050155">
    <property type="entry name" value="HAD-like_hydrolase_sf"/>
</dbReference>
<dbReference type="InterPro" id="IPR006439">
    <property type="entry name" value="HAD-SF_hydro_IA"/>
</dbReference>
<dbReference type="SUPFAM" id="SSF56784">
    <property type="entry name" value="HAD-like"/>
    <property type="match status" value="1"/>
</dbReference>
<dbReference type="Gene3D" id="3.40.50.1000">
    <property type="entry name" value="HAD superfamily/HAD-like"/>
    <property type="match status" value="1"/>
</dbReference>
<accession>A0ABD5TH85</accession>
<proteinExistence type="inferred from homology"/>
<dbReference type="PANTHER" id="PTHR43434">
    <property type="entry name" value="PHOSPHOGLYCOLATE PHOSPHATASE"/>
    <property type="match status" value="1"/>
</dbReference>
<evidence type="ECO:0000256" key="1">
    <source>
        <dbReference type="ARBA" id="ARBA00007958"/>
    </source>
</evidence>
<keyword evidence="2" id="KW-0378">Hydrolase</keyword>
<dbReference type="PANTHER" id="PTHR43434:SF1">
    <property type="entry name" value="PHOSPHOGLYCOLATE PHOSPHATASE"/>
    <property type="match status" value="1"/>
</dbReference>
<sequence length="223" mass="24601">MDYDAVVFDMDGVLVERSPSWVFDDAAGRALAEAGIDDPTDEEFRTVRVLRSDLEEAMAHFESTHDVGFDRLWRRRNELVTENQVTAMVEGEKGLYDDVDAALELPCASGIVSNNQHAAVERVLDRFGLGDRFDTYYGLGPGLEDVGAEKPGTRYMDRALADLAPERAVYVGDRPSDVAAAHNAGIDAAFVRREFNADDELDPAPTFDVGSLRELRETLVSAK</sequence>
<dbReference type="InterPro" id="IPR023198">
    <property type="entry name" value="PGP-like_dom2"/>
</dbReference>
<dbReference type="NCBIfam" id="TIGR01549">
    <property type="entry name" value="HAD-SF-IA-v1"/>
    <property type="match status" value="1"/>
</dbReference>
<dbReference type="EC" id="3.-.-.-" evidence="2"/>
<dbReference type="InterPro" id="IPR041492">
    <property type="entry name" value="HAD_2"/>
</dbReference>
<dbReference type="InterPro" id="IPR036412">
    <property type="entry name" value="HAD-like_sf"/>
</dbReference>
<dbReference type="Pfam" id="PF13419">
    <property type="entry name" value="HAD_2"/>
    <property type="match status" value="1"/>
</dbReference>
<dbReference type="Gene3D" id="1.10.150.240">
    <property type="entry name" value="Putative phosphatase, domain 2"/>
    <property type="match status" value="1"/>
</dbReference>
<keyword evidence="3" id="KW-1185">Reference proteome</keyword>
<dbReference type="InterPro" id="IPR023214">
    <property type="entry name" value="HAD_sf"/>
</dbReference>
<gene>
    <name evidence="2" type="ORF">ACFQFD_15760</name>
</gene>
<dbReference type="Proteomes" id="UP001596443">
    <property type="component" value="Unassembled WGS sequence"/>
</dbReference>
<evidence type="ECO:0000313" key="2">
    <source>
        <dbReference type="EMBL" id="MFC6787403.1"/>
    </source>
</evidence>
<comment type="caution">
    <text evidence="2">The sequence shown here is derived from an EMBL/GenBank/DDBJ whole genome shotgun (WGS) entry which is preliminary data.</text>
</comment>
<dbReference type="SFLD" id="SFLDS00003">
    <property type="entry name" value="Haloacid_Dehalogenase"/>
    <property type="match status" value="1"/>
</dbReference>
<protein>
    <submittedName>
        <fullName evidence="2">HAD family hydrolase</fullName>
        <ecNumber evidence="2">3.-.-.-</ecNumber>
    </submittedName>
</protein>
<evidence type="ECO:0000313" key="3">
    <source>
        <dbReference type="Proteomes" id="UP001596443"/>
    </source>
</evidence>
<dbReference type="AlphaFoldDB" id="A0ABD5TH85"/>
<dbReference type="GeneID" id="81210522"/>
<reference evidence="2 3" key="1">
    <citation type="journal article" date="2019" name="Int. J. Syst. Evol. Microbiol.">
        <title>The Global Catalogue of Microorganisms (GCM) 10K type strain sequencing project: providing services to taxonomists for standard genome sequencing and annotation.</title>
        <authorList>
            <consortium name="The Broad Institute Genomics Platform"/>
            <consortium name="The Broad Institute Genome Sequencing Center for Infectious Disease"/>
            <person name="Wu L."/>
            <person name="Ma J."/>
        </authorList>
    </citation>
    <scope>NUCLEOTIDE SEQUENCE [LARGE SCALE GENOMIC DNA]</scope>
    <source>
        <strain evidence="2 3">SYNS20</strain>
    </source>
</reference>
<name>A0ABD5TH85_9EURY</name>
<dbReference type="EMBL" id="JBHSWX010000012">
    <property type="protein sequence ID" value="MFC6787403.1"/>
    <property type="molecule type" value="Genomic_DNA"/>
</dbReference>